<comment type="domain">
    <text evidence="8">The C-terminal coiled-coil domain is crucial for aminoacylation activity.</text>
</comment>
<dbReference type="Pfam" id="PF00133">
    <property type="entry name" value="tRNA-synt_1"/>
    <property type="match status" value="1"/>
</dbReference>
<dbReference type="RefSeq" id="WP_010417760.1">
    <property type="nucleotide sequence ID" value="NZ_MCRM02000018.1"/>
</dbReference>
<dbReference type="InterPro" id="IPR033705">
    <property type="entry name" value="Anticodon_Ia_Val"/>
</dbReference>
<comment type="function">
    <text evidence="8">Catalyzes the attachment of valine to tRNA(Val). As ValRS can inadvertently accommodate and process structurally similar amino acids such as threonine, to avoid such errors, it has a 'posttransfer' editing activity that hydrolyzes mischarged Thr-tRNA(Val) in a tRNA-dependent manner.</text>
</comment>
<dbReference type="SUPFAM" id="SSF52374">
    <property type="entry name" value="Nucleotidylyl transferase"/>
    <property type="match status" value="1"/>
</dbReference>
<evidence type="ECO:0000256" key="3">
    <source>
        <dbReference type="ARBA" id="ARBA00022741"/>
    </source>
</evidence>
<comment type="subcellular location">
    <subcellularLocation>
        <location evidence="8">Cytoplasm</location>
    </subcellularLocation>
</comment>
<dbReference type="Gene3D" id="1.10.287.380">
    <property type="entry name" value="Valyl-tRNA synthetase, C-terminal domain"/>
    <property type="match status" value="1"/>
</dbReference>
<comment type="subunit">
    <text evidence="8">Monomer.</text>
</comment>
<dbReference type="NCBIfam" id="TIGR00422">
    <property type="entry name" value="valS"/>
    <property type="match status" value="1"/>
</dbReference>
<dbReference type="HAMAP" id="MF_02004">
    <property type="entry name" value="Val_tRNA_synth_type1"/>
    <property type="match status" value="1"/>
</dbReference>
<comment type="domain">
    <text evidence="8">ValRS has two distinct active sites: one for aminoacylation and one for editing. The misactivated threonine is translocated from the active site to the editing site.</text>
</comment>
<dbReference type="InterPro" id="IPR019499">
    <property type="entry name" value="Val-tRNA_synth_tRNA-bd"/>
</dbReference>
<dbReference type="Pfam" id="PF10458">
    <property type="entry name" value="Val_tRNA-synt_C"/>
    <property type="match status" value="1"/>
</dbReference>
<accession>A0ABX4YFY3</accession>
<name>A0ABX4YFY3_9LEPT</name>
<dbReference type="InterPro" id="IPR001412">
    <property type="entry name" value="aa-tRNA-synth_I_CS"/>
</dbReference>
<evidence type="ECO:0000256" key="7">
    <source>
        <dbReference type="ARBA" id="ARBA00047552"/>
    </source>
</evidence>
<dbReference type="InterPro" id="IPR009080">
    <property type="entry name" value="tRNAsynth_Ia_anticodon-bd"/>
</dbReference>
<dbReference type="InterPro" id="IPR037118">
    <property type="entry name" value="Val-tRNA_synth_C_sf"/>
</dbReference>
<feature type="domain" description="Valyl-tRNA synthetase tRNA-binding arm" evidence="11">
    <location>
        <begin position="817"/>
        <end position="881"/>
    </location>
</feature>
<keyword evidence="1 8" id="KW-0963">Cytoplasm</keyword>
<evidence type="ECO:0000256" key="1">
    <source>
        <dbReference type="ARBA" id="ARBA00022490"/>
    </source>
</evidence>
<dbReference type="CDD" id="cd00817">
    <property type="entry name" value="ValRS_core"/>
    <property type="match status" value="1"/>
</dbReference>
<dbReference type="EMBL" id="MCRM02000018">
    <property type="protein sequence ID" value="PNV74114.1"/>
    <property type="molecule type" value="Genomic_DNA"/>
</dbReference>
<keyword evidence="6 8" id="KW-0030">Aminoacyl-tRNA synthetase</keyword>
<dbReference type="InterPro" id="IPR014729">
    <property type="entry name" value="Rossmann-like_a/b/a_fold"/>
</dbReference>
<dbReference type="CDD" id="cd07962">
    <property type="entry name" value="Anticodon_Ia_Val"/>
    <property type="match status" value="1"/>
</dbReference>
<feature type="short sequence motif" description="'KMSKS' region" evidence="8">
    <location>
        <begin position="525"/>
        <end position="529"/>
    </location>
</feature>
<feature type="short sequence motif" description="'HIGH' region" evidence="8">
    <location>
        <begin position="45"/>
        <end position="55"/>
    </location>
</feature>
<evidence type="ECO:0000256" key="4">
    <source>
        <dbReference type="ARBA" id="ARBA00022840"/>
    </source>
</evidence>
<feature type="binding site" evidence="8">
    <location>
        <position position="528"/>
    </location>
    <ligand>
        <name>ATP</name>
        <dbReference type="ChEBI" id="CHEBI:30616"/>
    </ligand>
</feature>
<evidence type="ECO:0000259" key="10">
    <source>
        <dbReference type="Pfam" id="PF08264"/>
    </source>
</evidence>
<keyword evidence="4 8" id="KW-0067">ATP-binding</keyword>
<organism evidence="12 13">
    <name type="scientific">Leptospira inadai serovar Lyme</name>
    <dbReference type="NCBI Taxonomy" id="293084"/>
    <lineage>
        <taxon>Bacteria</taxon>
        <taxon>Pseudomonadati</taxon>
        <taxon>Spirochaetota</taxon>
        <taxon>Spirochaetia</taxon>
        <taxon>Leptospirales</taxon>
        <taxon>Leptospiraceae</taxon>
        <taxon>Leptospira</taxon>
    </lineage>
</organism>
<evidence type="ECO:0000313" key="12">
    <source>
        <dbReference type="EMBL" id="PNV74114.1"/>
    </source>
</evidence>
<feature type="domain" description="Aminoacyl-tRNA synthetase class Ia" evidence="9">
    <location>
        <begin position="18"/>
        <end position="562"/>
    </location>
</feature>
<evidence type="ECO:0000256" key="5">
    <source>
        <dbReference type="ARBA" id="ARBA00022917"/>
    </source>
</evidence>
<dbReference type="SUPFAM" id="SSF50677">
    <property type="entry name" value="ValRS/IleRS/LeuRS editing domain"/>
    <property type="match status" value="1"/>
</dbReference>
<dbReference type="PANTHER" id="PTHR11946">
    <property type="entry name" value="VALYL-TRNA SYNTHETASES"/>
    <property type="match status" value="1"/>
</dbReference>
<comment type="catalytic activity">
    <reaction evidence="7 8">
        <text>tRNA(Val) + L-valine + ATP = L-valyl-tRNA(Val) + AMP + diphosphate</text>
        <dbReference type="Rhea" id="RHEA:10704"/>
        <dbReference type="Rhea" id="RHEA-COMP:9672"/>
        <dbReference type="Rhea" id="RHEA-COMP:9708"/>
        <dbReference type="ChEBI" id="CHEBI:30616"/>
        <dbReference type="ChEBI" id="CHEBI:33019"/>
        <dbReference type="ChEBI" id="CHEBI:57762"/>
        <dbReference type="ChEBI" id="CHEBI:78442"/>
        <dbReference type="ChEBI" id="CHEBI:78537"/>
        <dbReference type="ChEBI" id="CHEBI:456215"/>
        <dbReference type="EC" id="6.1.1.9"/>
    </reaction>
</comment>
<dbReference type="NCBIfam" id="NF004349">
    <property type="entry name" value="PRK05729.1"/>
    <property type="match status" value="1"/>
</dbReference>
<evidence type="ECO:0000256" key="8">
    <source>
        <dbReference type="HAMAP-Rule" id="MF_02004"/>
    </source>
</evidence>
<evidence type="ECO:0000256" key="6">
    <source>
        <dbReference type="ARBA" id="ARBA00023146"/>
    </source>
</evidence>
<keyword evidence="5 8" id="KW-0648">Protein biosynthesis</keyword>
<dbReference type="PRINTS" id="PR00986">
    <property type="entry name" value="TRNASYNTHVAL"/>
</dbReference>
<keyword evidence="8" id="KW-0175">Coiled coil</keyword>
<dbReference type="SUPFAM" id="SSF46589">
    <property type="entry name" value="tRNA-binding arm"/>
    <property type="match status" value="1"/>
</dbReference>
<proteinExistence type="inferred from homology"/>
<keyword evidence="13" id="KW-1185">Reference proteome</keyword>
<dbReference type="PROSITE" id="PS00178">
    <property type="entry name" value="AA_TRNA_LIGASE_I"/>
    <property type="match status" value="1"/>
</dbReference>
<dbReference type="InterPro" id="IPR002303">
    <property type="entry name" value="Valyl-tRNA_ligase"/>
</dbReference>
<dbReference type="Pfam" id="PF08264">
    <property type="entry name" value="Anticodon_1"/>
    <property type="match status" value="1"/>
</dbReference>
<keyword evidence="2 8" id="KW-0436">Ligase</keyword>
<protein>
    <recommendedName>
        <fullName evidence="8">Valine--tRNA ligase</fullName>
        <ecNumber evidence="8">6.1.1.9</ecNumber>
    </recommendedName>
    <alternativeName>
        <fullName evidence="8">Valyl-tRNA synthetase</fullName>
        <shortName evidence="8">ValRS</shortName>
    </alternativeName>
</protein>
<gene>
    <name evidence="8" type="primary">valS</name>
    <name evidence="12" type="ORF">BES34_015605</name>
</gene>
<sequence>MKKQISDRYEPASVEPKWISLWEERKSFCPNQAVSPSFSIAIPPPNVTGSLHIGHALNHTIQDIIIRIERKKGKAALWIPGMDHAGIATQVVVERELAKEGKKRTDFTREEFEKKVWEWKEHSGGLIRNQQKLLGESVDWSRQRFTMDEGLSKAVVTVFKSLYDEGLIYRGERIINWCPKTLTAISDLEVEYKETKGKLYHLRYPIVGQPGKYVIVATTRPETMFGDVAVAAHPDDERYKNLKGAVVELPLTNRTIPIVFDGFVDKDFGSGLVKITPAHDANDFEAGQRLGLKPLIVMNPNATLNEQAGKYAGLDRFVARRKIVSDLEEAGLVEKVEDHVHSIGHNSRGGEVIEPYLSLQWFCKMRSLADLAVEAVRSGETEFAPKLWEKTFFEWMNNIRDWCVSRQLWWGHRIPAYHCKNCNHTEVSESKVEVCPNCSSRDVEQDPDVLDTWFSSQLWPFSTLGWPERTPDFEKFYPTQVLVTAFDIIFFWVARMIMMGKKFTGKSPFAKVIIHALVRDKEGKKFSKSVGNVVDPLDMMNKYGTDSFRFFLAATLPEAKDILFDESRLDGYRSFCNKIWNSSRFIQMNLEEGFQKKKLETSYGSRLEPMDKWILHKFNETLSNYERAYSKFLFFEMASEIYEFVWGDFCDWYIELVKPRIYGKLGPESQEVAKQVLVDILVQALGLLHPFMPFLTEEIHEVFGEGEFLIGTPFPTKYSASAEDEGVVKTTIMQEAIKQIRVQRAENGVPLDKKCQAILKSTNPLVASSVKDFEVSILQLARLENIRVDEAYSIEKTDSVGAFRFGEVILPLAGMIDFEKEKARLEKELQKTVQEEEKLSSKLENANFLAKANPDIVEKEKEKLRLLKEKVEIIRKGIEKLSY</sequence>
<evidence type="ECO:0000259" key="9">
    <source>
        <dbReference type="Pfam" id="PF00133"/>
    </source>
</evidence>
<comment type="caution">
    <text evidence="12">The sequence shown here is derived from an EMBL/GenBank/DDBJ whole genome shotgun (WGS) entry which is preliminary data.</text>
</comment>
<keyword evidence="3 8" id="KW-0547">Nucleotide-binding</keyword>
<comment type="similarity">
    <text evidence="8">Belongs to the class-I aminoacyl-tRNA synthetase family. ValS type 1 subfamily.</text>
</comment>
<evidence type="ECO:0000313" key="13">
    <source>
        <dbReference type="Proteomes" id="UP000094669"/>
    </source>
</evidence>
<dbReference type="Proteomes" id="UP000094669">
    <property type="component" value="Unassembled WGS sequence"/>
</dbReference>
<dbReference type="InterPro" id="IPR002300">
    <property type="entry name" value="aa-tRNA-synth_Ia"/>
</dbReference>
<feature type="coiled-coil region" evidence="8">
    <location>
        <begin position="815"/>
        <end position="877"/>
    </location>
</feature>
<dbReference type="Gene3D" id="1.10.730.10">
    <property type="entry name" value="Isoleucyl-tRNA Synthetase, Domain 1"/>
    <property type="match status" value="1"/>
</dbReference>
<dbReference type="EC" id="6.1.1.9" evidence="8"/>
<dbReference type="GO" id="GO:0016874">
    <property type="term" value="F:ligase activity"/>
    <property type="evidence" value="ECO:0007669"/>
    <property type="project" value="UniProtKB-KW"/>
</dbReference>
<dbReference type="Gene3D" id="3.90.740.10">
    <property type="entry name" value="Valyl/Leucyl/Isoleucyl-tRNA synthetase, editing domain"/>
    <property type="match status" value="1"/>
</dbReference>
<reference evidence="12" key="1">
    <citation type="submission" date="2018-01" db="EMBL/GenBank/DDBJ databases">
        <title>Genomic characterization of Leptospira inadai serogroup Lyme isolated from captured rat in Brazil and comparative analysis with human reference strain.</title>
        <authorList>
            <person name="Moreno L.Z."/>
            <person name="Loureiro A.P."/>
            <person name="Miraglia F."/>
            <person name="Kremer F.S."/>
            <person name="Eslabao M.R."/>
            <person name="Dellagostin O.A."/>
            <person name="Lilenbaum W."/>
            <person name="Moreno A.M."/>
        </authorList>
    </citation>
    <scope>NUCLEOTIDE SEQUENCE [LARGE SCALE GENOMIC DNA]</scope>
    <source>
        <strain evidence="12">M34/99</strain>
    </source>
</reference>
<dbReference type="InterPro" id="IPR013155">
    <property type="entry name" value="M/V/L/I-tRNA-synth_anticd-bd"/>
</dbReference>
<dbReference type="InterPro" id="IPR010978">
    <property type="entry name" value="tRNA-bd_arm"/>
</dbReference>
<feature type="domain" description="Methionyl/Valyl/Leucyl/Isoleucyl-tRNA synthetase anticodon-binding" evidence="10">
    <location>
        <begin position="611"/>
        <end position="758"/>
    </location>
</feature>
<dbReference type="SUPFAM" id="SSF47323">
    <property type="entry name" value="Anticodon-binding domain of a subclass of class I aminoacyl-tRNA synthetases"/>
    <property type="match status" value="1"/>
</dbReference>
<dbReference type="Gene3D" id="3.40.50.620">
    <property type="entry name" value="HUPs"/>
    <property type="match status" value="3"/>
</dbReference>
<evidence type="ECO:0000259" key="11">
    <source>
        <dbReference type="Pfam" id="PF10458"/>
    </source>
</evidence>
<dbReference type="InterPro" id="IPR009008">
    <property type="entry name" value="Val/Leu/Ile-tRNA-synth_edit"/>
</dbReference>
<evidence type="ECO:0000256" key="2">
    <source>
        <dbReference type="ARBA" id="ARBA00022598"/>
    </source>
</evidence>
<dbReference type="PANTHER" id="PTHR11946:SF93">
    <property type="entry name" value="VALINE--TRNA LIGASE, CHLOROPLASTIC_MITOCHONDRIAL 2"/>
    <property type="match status" value="1"/>
</dbReference>